<reference evidence="1" key="1">
    <citation type="submission" date="2023-04" db="EMBL/GenBank/DDBJ databases">
        <title>A chromosome-level genome assembly of the parasitoid wasp Eretmocerus hayati.</title>
        <authorList>
            <person name="Zhong Y."/>
            <person name="Liu S."/>
            <person name="Liu Y."/>
        </authorList>
    </citation>
    <scope>NUCLEOTIDE SEQUENCE</scope>
    <source>
        <strain evidence="1">ZJU_SS_LIU_2023</strain>
    </source>
</reference>
<evidence type="ECO:0000313" key="2">
    <source>
        <dbReference type="Proteomes" id="UP001239111"/>
    </source>
</evidence>
<dbReference type="Proteomes" id="UP001239111">
    <property type="component" value="Chromosome 4"/>
</dbReference>
<keyword evidence="2" id="KW-1185">Reference proteome</keyword>
<sequence length="191" mass="22123">MPPFLHDELQHMIRNIMARYVKELKGANLLHRSLVDLGFENRDALQAVGTKYPVETLNKFRKDCKKCLTAIVKKLIEKSPLLYNMPRYISCLSPYLIADDFVLAEKRLVLRLEELSLRNKIISNSTADRIKQEFITFFTFAGIKEEFKEYRRSITRLDHLWMKMLESTASEESFGDAAVGYTVETILVGTP</sequence>
<name>A0ACC2N374_9HYME</name>
<dbReference type="EMBL" id="CM056744">
    <property type="protein sequence ID" value="KAJ8665634.1"/>
    <property type="molecule type" value="Genomic_DNA"/>
</dbReference>
<proteinExistence type="predicted"/>
<accession>A0ACC2N374</accession>
<comment type="caution">
    <text evidence="1">The sequence shown here is derived from an EMBL/GenBank/DDBJ whole genome shotgun (WGS) entry which is preliminary data.</text>
</comment>
<evidence type="ECO:0000313" key="1">
    <source>
        <dbReference type="EMBL" id="KAJ8665634.1"/>
    </source>
</evidence>
<gene>
    <name evidence="1" type="ORF">QAD02_007296</name>
</gene>
<organism evidence="1 2">
    <name type="scientific">Eretmocerus hayati</name>
    <dbReference type="NCBI Taxonomy" id="131215"/>
    <lineage>
        <taxon>Eukaryota</taxon>
        <taxon>Metazoa</taxon>
        <taxon>Ecdysozoa</taxon>
        <taxon>Arthropoda</taxon>
        <taxon>Hexapoda</taxon>
        <taxon>Insecta</taxon>
        <taxon>Pterygota</taxon>
        <taxon>Neoptera</taxon>
        <taxon>Endopterygota</taxon>
        <taxon>Hymenoptera</taxon>
        <taxon>Apocrita</taxon>
        <taxon>Proctotrupomorpha</taxon>
        <taxon>Chalcidoidea</taxon>
        <taxon>Aphelinidae</taxon>
        <taxon>Aphelininae</taxon>
        <taxon>Eretmocerus</taxon>
    </lineage>
</organism>
<protein>
    <submittedName>
        <fullName evidence="1">Uncharacterized protein</fullName>
    </submittedName>
</protein>